<dbReference type="AlphaFoldDB" id="A0A852RB75"/>
<evidence type="ECO:0000259" key="3">
    <source>
        <dbReference type="Pfam" id="PF01156"/>
    </source>
</evidence>
<reference evidence="4 5" key="1">
    <citation type="submission" date="2020-07" db="EMBL/GenBank/DDBJ databases">
        <title>Sequencing the genomes of 1000 actinobacteria strains.</title>
        <authorList>
            <person name="Klenk H.-P."/>
        </authorList>
    </citation>
    <scope>NUCLEOTIDE SEQUENCE [LARGE SCALE GENOMIC DNA]</scope>
    <source>
        <strain evidence="4 5">DSM 19082</strain>
    </source>
</reference>
<feature type="domain" description="Inosine/uridine-preferring nucleoside hydrolase" evidence="3">
    <location>
        <begin position="1"/>
        <end position="133"/>
    </location>
</feature>
<dbReference type="Pfam" id="PF01156">
    <property type="entry name" value="IU_nuc_hydro"/>
    <property type="match status" value="1"/>
</dbReference>
<evidence type="ECO:0000256" key="1">
    <source>
        <dbReference type="ARBA" id="ARBA00022801"/>
    </source>
</evidence>
<comment type="caution">
    <text evidence="4">The sequence shown here is derived from an EMBL/GenBank/DDBJ whole genome shotgun (WGS) entry which is preliminary data.</text>
</comment>
<dbReference type="PANTHER" id="PTHR12304">
    <property type="entry name" value="INOSINE-URIDINE PREFERRING NUCLEOSIDE HYDROLASE"/>
    <property type="match status" value="1"/>
</dbReference>
<dbReference type="RefSeq" id="WP_343052626.1">
    <property type="nucleotide sequence ID" value="NZ_BAABEF010000001.1"/>
</dbReference>
<dbReference type="EMBL" id="JACCBF010000001">
    <property type="protein sequence ID" value="NYD30347.1"/>
    <property type="molecule type" value="Genomic_DNA"/>
</dbReference>
<dbReference type="Proteomes" id="UP000582231">
    <property type="component" value="Unassembled WGS sequence"/>
</dbReference>
<proteinExistence type="predicted"/>
<dbReference type="InterPro" id="IPR001910">
    <property type="entry name" value="Inosine/uridine_hydrolase_dom"/>
</dbReference>
<dbReference type="GO" id="GO:0006152">
    <property type="term" value="P:purine nucleoside catabolic process"/>
    <property type="evidence" value="ECO:0007669"/>
    <property type="project" value="TreeGrafter"/>
</dbReference>
<evidence type="ECO:0000313" key="5">
    <source>
        <dbReference type="Proteomes" id="UP000582231"/>
    </source>
</evidence>
<accession>A0A852RB75</accession>
<dbReference type="GO" id="GO:0008477">
    <property type="term" value="F:purine nucleosidase activity"/>
    <property type="evidence" value="ECO:0007669"/>
    <property type="project" value="TreeGrafter"/>
</dbReference>
<dbReference type="GO" id="GO:0005829">
    <property type="term" value="C:cytosol"/>
    <property type="evidence" value="ECO:0007669"/>
    <property type="project" value="TreeGrafter"/>
</dbReference>
<dbReference type="InterPro" id="IPR036452">
    <property type="entry name" value="Ribo_hydro-like"/>
</dbReference>
<keyword evidence="2" id="KW-0326">Glycosidase</keyword>
<dbReference type="InterPro" id="IPR023186">
    <property type="entry name" value="IUNH"/>
</dbReference>
<dbReference type="Gene3D" id="3.90.245.10">
    <property type="entry name" value="Ribonucleoside hydrolase-like"/>
    <property type="match status" value="1"/>
</dbReference>
<gene>
    <name evidence="4" type="ORF">BJ958_001893</name>
</gene>
<name>A0A852RB75_9ACTN</name>
<dbReference type="SUPFAM" id="SSF53590">
    <property type="entry name" value="Nucleoside hydrolase"/>
    <property type="match status" value="1"/>
</dbReference>
<organism evidence="4 5">
    <name type="scientific">Nocardioides kongjuensis</name>
    <dbReference type="NCBI Taxonomy" id="349522"/>
    <lineage>
        <taxon>Bacteria</taxon>
        <taxon>Bacillati</taxon>
        <taxon>Actinomycetota</taxon>
        <taxon>Actinomycetes</taxon>
        <taxon>Propionibacteriales</taxon>
        <taxon>Nocardioidaceae</taxon>
        <taxon>Nocardioides</taxon>
    </lineage>
</organism>
<sequence length="145" mass="15343">MTPYADRNVWSAPRAAAAVLAAPFRDVLLVTADATAAAALDDAAPQRWRRLGTPAARAAADLAASRLDRGARVHDPLAVAALLDPGLLTTLRAAVRVECTDPTTYGATRFAAEVDEERGRVAVAVAADRARYLELLTATLGRQMH</sequence>
<evidence type="ECO:0000256" key="2">
    <source>
        <dbReference type="ARBA" id="ARBA00023295"/>
    </source>
</evidence>
<dbReference type="PANTHER" id="PTHR12304:SF4">
    <property type="entry name" value="URIDINE NUCLEOSIDASE"/>
    <property type="match status" value="1"/>
</dbReference>
<protein>
    <submittedName>
        <fullName evidence="4">Inosine-uridine nucleoside N-ribohydrolase</fullName>
    </submittedName>
</protein>
<keyword evidence="5" id="KW-1185">Reference proteome</keyword>
<keyword evidence="1 4" id="KW-0378">Hydrolase</keyword>
<evidence type="ECO:0000313" key="4">
    <source>
        <dbReference type="EMBL" id="NYD30347.1"/>
    </source>
</evidence>